<dbReference type="EMBL" id="CP129013">
    <property type="protein sequence ID" value="WLR43921.1"/>
    <property type="molecule type" value="Genomic_DNA"/>
</dbReference>
<accession>A0ABY9K1X4</accession>
<dbReference type="NCBIfam" id="NF040982">
    <property type="entry name" value="ComGD"/>
    <property type="match status" value="1"/>
</dbReference>
<reference evidence="1 2" key="1">
    <citation type="submission" date="2023-06" db="EMBL/GenBank/DDBJ databases">
        <title>Five Gram-positive bacteria isolated from mangrove sediments in Shenzhen, Guangdong, China.</title>
        <authorList>
            <person name="Yu S."/>
            <person name="Zheng W."/>
            <person name="Huang Y."/>
        </authorList>
    </citation>
    <scope>NUCLEOTIDE SEQUENCE [LARGE SCALE GENOMIC DNA]</scope>
    <source>
        <strain evidence="1 2">SaN35-3</strain>
    </source>
</reference>
<gene>
    <name evidence="1" type="primary">comGD</name>
    <name evidence="1" type="ORF">LC087_07360</name>
</gene>
<protein>
    <submittedName>
        <fullName evidence="1">Competence type IV pilus minor pilin ComGD</fullName>
    </submittedName>
</protein>
<evidence type="ECO:0000313" key="1">
    <source>
        <dbReference type="EMBL" id="WLR43921.1"/>
    </source>
</evidence>
<keyword evidence="2" id="KW-1185">Reference proteome</keyword>
<dbReference type="InterPro" id="IPR016785">
    <property type="entry name" value="ComGD"/>
</dbReference>
<proteinExistence type="predicted"/>
<organism evidence="1 2">
    <name type="scientific">Bacillus carboniphilus</name>
    <dbReference type="NCBI Taxonomy" id="86663"/>
    <lineage>
        <taxon>Bacteria</taxon>
        <taxon>Bacillati</taxon>
        <taxon>Bacillota</taxon>
        <taxon>Bacilli</taxon>
        <taxon>Bacillales</taxon>
        <taxon>Bacillaceae</taxon>
        <taxon>Bacillus</taxon>
    </lineage>
</organism>
<dbReference type="RefSeq" id="WP_226539959.1">
    <property type="nucleotide sequence ID" value="NZ_CP129013.1"/>
</dbReference>
<sequence length="129" mass="14982">MAKSLISLMMWTSGKKLFSERKAETFFNLLEGDILYAQQYALLNRESVRIIFDNDHHRYYSKGHYFEGKIFERMVSDDIFFEGTSIGYRIKFTTAGSLSQSGTLGININGEKYKVVFYLGSGRFKWSKL</sequence>
<name>A0ABY9K1X4_9BACI</name>
<dbReference type="PIRSF" id="PIRSF021292">
    <property type="entry name" value="Competence_ComGD"/>
    <property type="match status" value="1"/>
</dbReference>
<evidence type="ECO:0000313" key="2">
    <source>
        <dbReference type="Proteomes" id="UP001197974"/>
    </source>
</evidence>
<dbReference type="Proteomes" id="UP001197974">
    <property type="component" value="Chromosome"/>
</dbReference>